<protein>
    <recommendedName>
        <fullName evidence="4">Peptidase S41</fullName>
    </recommendedName>
</protein>
<gene>
    <name evidence="2" type="ORF">EV137_4662</name>
</gene>
<reference evidence="2 3" key="1">
    <citation type="submission" date="2019-03" db="EMBL/GenBank/DDBJ databases">
        <title>Genomic Encyclopedia of Type Strains, Phase III (KMG-III): the genomes of soil and plant-associated and newly described type strains.</title>
        <authorList>
            <person name="Whitman W."/>
        </authorList>
    </citation>
    <scope>NUCLEOTIDE SEQUENCE [LARGE SCALE GENOMIC DNA]</scope>
    <source>
        <strain evidence="2 3">VKMAc-2574</strain>
    </source>
</reference>
<dbReference type="InterPro" id="IPR029045">
    <property type="entry name" value="ClpP/crotonase-like_dom_sf"/>
</dbReference>
<accession>A0ABY2FID3</accession>
<comment type="caution">
    <text evidence="2">The sequence shown here is derived from an EMBL/GenBank/DDBJ whole genome shotgun (WGS) entry which is preliminary data.</text>
</comment>
<dbReference type="Proteomes" id="UP000295060">
    <property type="component" value="Unassembled WGS sequence"/>
</dbReference>
<evidence type="ECO:0000313" key="2">
    <source>
        <dbReference type="EMBL" id="TDW90833.1"/>
    </source>
</evidence>
<evidence type="ECO:0000313" key="3">
    <source>
        <dbReference type="Proteomes" id="UP000295060"/>
    </source>
</evidence>
<dbReference type="SUPFAM" id="SSF52096">
    <property type="entry name" value="ClpP/crotonase"/>
    <property type="match status" value="1"/>
</dbReference>
<proteinExistence type="predicted"/>
<sequence length="415" mass="45621">MADTTKDPSRPSEMFAATAADDRPGPTAAERLRLMEPDDWHADLDALASGLLERHRNPFHTISPEQFDATVARLHDRIPALSGTAILVGFDEIAAMIGDGHTSVETDDHYRRFPLELFWYGDQLRVVKALTDNPRVLGARLVAIGGIAVEEIDRRLQPLIPQGENAWHERARSADRLTRADVLAALNCLPDTAAGEFSFVGQNDASFTAEVASLPPGTAPSWPPPSADAPLRMRNPDEPLAYTALPTTGATYANFRRYDGLEQAAGQLIAHLQDTAPARLILDLRDNGGGDYTLARHNLIYPIWRLPTINRPGGLYVLIGRNTYSAAMVTATDFRRETEAILVGEPTGARPVGYQELGTFDLPRSGLRAHCATRHYRFSDADTAAVFPDQRMDPDWNTDRSGHDTAIDWCLAQPK</sequence>
<dbReference type="EMBL" id="SODU01000002">
    <property type="protein sequence ID" value="TDW90833.1"/>
    <property type="molecule type" value="Genomic_DNA"/>
</dbReference>
<feature type="region of interest" description="Disordered" evidence="1">
    <location>
        <begin position="1"/>
        <end position="26"/>
    </location>
</feature>
<feature type="compositionally biased region" description="Basic and acidic residues" evidence="1">
    <location>
        <begin position="1"/>
        <end position="10"/>
    </location>
</feature>
<evidence type="ECO:0008006" key="4">
    <source>
        <dbReference type="Google" id="ProtNLM"/>
    </source>
</evidence>
<dbReference type="Gene3D" id="3.90.226.10">
    <property type="entry name" value="2-enoyl-CoA Hydratase, Chain A, domain 1"/>
    <property type="match status" value="1"/>
</dbReference>
<keyword evidence="3" id="KW-1185">Reference proteome</keyword>
<name>A0ABY2FID3_9ACTN</name>
<organism evidence="2 3">
    <name type="scientific">Kribbella pratensis</name>
    <dbReference type="NCBI Taxonomy" id="2512112"/>
    <lineage>
        <taxon>Bacteria</taxon>
        <taxon>Bacillati</taxon>
        <taxon>Actinomycetota</taxon>
        <taxon>Actinomycetes</taxon>
        <taxon>Propionibacteriales</taxon>
        <taxon>Kribbellaceae</taxon>
        <taxon>Kribbella</taxon>
    </lineage>
</organism>
<evidence type="ECO:0000256" key="1">
    <source>
        <dbReference type="SAM" id="MobiDB-lite"/>
    </source>
</evidence>